<feature type="chain" id="PRO_5032571433" evidence="4">
    <location>
        <begin position="25"/>
        <end position="431"/>
    </location>
</feature>
<dbReference type="InterPro" id="IPR051550">
    <property type="entry name" value="SCF-Subunits/Alg-Epimerases"/>
</dbReference>
<dbReference type="PANTHER" id="PTHR22990:SF15">
    <property type="entry name" value="F-BOX ONLY PROTEIN 10"/>
    <property type="match status" value="1"/>
</dbReference>
<dbReference type="RefSeq" id="WP_169489005.1">
    <property type="nucleotide sequence ID" value="NZ_JABBGJ010000037.1"/>
</dbReference>
<dbReference type="EMBL" id="JABBGJ010000037">
    <property type="protein sequence ID" value="NMM02193.1"/>
    <property type="molecule type" value="Genomic_DNA"/>
</dbReference>
<accession>A0A848IM44</accession>
<dbReference type="NCBIfam" id="TIGR03804">
    <property type="entry name" value="para_beta_helix"/>
    <property type="match status" value="1"/>
</dbReference>
<feature type="domain" description="Right handed beta helix" evidence="5">
    <location>
        <begin position="126"/>
        <end position="280"/>
    </location>
</feature>
<keyword evidence="7" id="KW-1185">Reference proteome</keyword>
<keyword evidence="2" id="KW-0677">Repeat</keyword>
<comment type="pathway">
    <text evidence="1">Protein modification; protein ubiquitination.</text>
</comment>
<dbReference type="InterPro" id="IPR039448">
    <property type="entry name" value="Beta_helix"/>
</dbReference>
<dbReference type="PROSITE" id="PS51257">
    <property type="entry name" value="PROKAR_LIPOPROTEIN"/>
    <property type="match status" value="1"/>
</dbReference>
<reference evidence="6 7" key="1">
    <citation type="submission" date="2020-04" db="EMBL/GenBank/DDBJ databases">
        <title>Paraburkholderia sp. RP-4-7 isolated from soil.</title>
        <authorList>
            <person name="Dahal R.H."/>
        </authorList>
    </citation>
    <scope>NUCLEOTIDE SEQUENCE [LARGE SCALE GENOMIC DNA]</scope>
    <source>
        <strain evidence="6 7">RP-4-7</strain>
    </source>
</reference>
<evidence type="ECO:0000313" key="6">
    <source>
        <dbReference type="EMBL" id="NMM02193.1"/>
    </source>
</evidence>
<evidence type="ECO:0000256" key="3">
    <source>
        <dbReference type="ARBA" id="ARBA00022786"/>
    </source>
</evidence>
<dbReference type="InterPro" id="IPR022441">
    <property type="entry name" value="Para_beta_helix_rpt-2"/>
</dbReference>
<evidence type="ECO:0000259" key="5">
    <source>
        <dbReference type="Pfam" id="PF13229"/>
    </source>
</evidence>
<comment type="caution">
    <text evidence="6">The sequence shown here is derived from an EMBL/GenBank/DDBJ whole genome shotgun (WGS) entry which is preliminary data.</text>
</comment>
<gene>
    <name evidence="6" type="ORF">HHL24_30240</name>
</gene>
<dbReference type="SMART" id="SM00710">
    <property type="entry name" value="PbH1"/>
    <property type="match status" value="8"/>
</dbReference>
<protein>
    <submittedName>
        <fullName evidence="6">Right-handed parallel beta-helix repeat-containing protein</fullName>
    </submittedName>
</protein>
<dbReference type="Gene3D" id="2.160.20.10">
    <property type="entry name" value="Single-stranded right-handed beta-helix, Pectin lyase-like"/>
    <property type="match status" value="1"/>
</dbReference>
<evidence type="ECO:0000256" key="2">
    <source>
        <dbReference type="ARBA" id="ARBA00022737"/>
    </source>
</evidence>
<dbReference type="Proteomes" id="UP000544134">
    <property type="component" value="Unassembled WGS sequence"/>
</dbReference>
<organism evidence="6 7">
    <name type="scientific">Paraburkholderia polaris</name>
    <dbReference type="NCBI Taxonomy" id="2728848"/>
    <lineage>
        <taxon>Bacteria</taxon>
        <taxon>Pseudomonadati</taxon>
        <taxon>Pseudomonadota</taxon>
        <taxon>Betaproteobacteria</taxon>
        <taxon>Burkholderiales</taxon>
        <taxon>Burkholderiaceae</taxon>
        <taxon>Paraburkholderia</taxon>
    </lineage>
</organism>
<feature type="signal peptide" evidence="4">
    <location>
        <begin position="1"/>
        <end position="24"/>
    </location>
</feature>
<evidence type="ECO:0000313" key="7">
    <source>
        <dbReference type="Proteomes" id="UP000544134"/>
    </source>
</evidence>
<name>A0A848IM44_9BURK</name>
<dbReference type="SUPFAM" id="SSF51126">
    <property type="entry name" value="Pectin lyase-like"/>
    <property type="match status" value="1"/>
</dbReference>
<keyword evidence="4" id="KW-0732">Signal</keyword>
<dbReference type="InterPro" id="IPR012334">
    <property type="entry name" value="Pectin_lyas_fold"/>
</dbReference>
<evidence type="ECO:0000256" key="4">
    <source>
        <dbReference type="SAM" id="SignalP"/>
    </source>
</evidence>
<keyword evidence="3" id="KW-0833">Ubl conjugation pathway</keyword>
<sequence length="431" mass="43795">MIKKIEVVLSAVAIASCCATLAYAQPDIAATSSTLTAKKRLSVTGYAKLPATAAVADATIHPSGDGSDQTRIIQAALDALRIGQRLVIAPGTYVVSHSLVVKVQSVVVSGYGATLVATNPGDQSLVVNGTNATVAGLTLRGTGGKRLETESSTKVVVRGTGIQILDTRIEGGASAGIFVSGATNVVLAGNRVSATLADGIHITGGSQNVLVSGNIVIGTGDDMIAIVSYEQDGALSRNILVADNTVSGNYWGRGLSVVGGANVTLSGNTVQGVQKAAGILVAQEDGYRTYNATNVVISNNAVSDIENSTNPANNRPAARHAGIDINTGAGSVSLVLVSGNKVSRTNYDGFRALGNVCQYHVANSAFASIRGLPISVQSRNCASSQIVCGANTLNGKVFAQPVCASVTGEPPITGVDASRLPRINTSARAAR</sequence>
<proteinExistence type="predicted"/>
<dbReference type="Pfam" id="PF13229">
    <property type="entry name" value="Beta_helix"/>
    <property type="match status" value="1"/>
</dbReference>
<dbReference type="PANTHER" id="PTHR22990">
    <property type="entry name" value="F-BOX ONLY PROTEIN"/>
    <property type="match status" value="1"/>
</dbReference>
<dbReference type="InterPro" id="IPR011050">
    <property type="entry name" value="Pectin_lyase_fold/virulence"/>
</dbReference>
<dbReference type="AlphaFoldDB" id="A0A848IM44"/>
<dbReference type="InterPro" id="IPR006626">
    <property type="entry name" value="PbH1"/>
</dbReference>
<evidence type="ECO:0000256" key="1">
    <source>
        <dbReference type="ARBA" id="ARBA00004906"/>
    </source>
</evidence>